<dbReference type="EMBL" id="UZAE01003854">
    <property type="protein sequence ID" value="VDO00802.1"/>
    <property type="molecule type" value="Genomic_DNA"/>
</dbReference>
<protein>
    <submittedName>
        <fullName evidence="4">Enhancer of polycomb homolog 1</fullName>
    </submittedName>
</protein>
<sequence length="177" mass="20534">MPVFYFTFHRHQKMALTQEQRGRDKQEAVQPCSSNSSTNCLTPISGGPSVSPLSLVSTNQSSFQSESQQQRTKRPISVCSDASSYEEGDEFDTIYPYQLRKRRDLDEYSRLFQENVPSSVADRLMYVLLYHLCYSFQMLFIALNHHMHLKCYIYQDEKNYTRIALPNSRRGVHCPGT</sequence>
<organism evidence="4">
    <name type="scientific">Rodentolepis nana</name>
    <name type="common">Dwarf tapeworm</name>
    <name type="synonym">Hymenolepis nana</name>
    <dbReference type="NCBI Taxonomy" id="102285"/>
    <lineage>
        <taxon>Eukaryota</taxon>
        <taxon>Metazoa</taxon>
        <taxon>Spiralia</taxon>
        <taxon>Lophotrochozoa</taxon>
        <taxon>Platyhelminthes</taxon>
        <taxon>Cestoda</taxon>
        <taxon>Eucestoda</taxon>
        <taxon>Cyclophyllidea</taxon>
        <taxon>Hymenolepididae</taxon>
        <taxon>Rodentolepis</taxon>
    </lineage>
</organism>
<accession>A0A0R3TD03</accession>
<evidence type="ECO:0000313" key="3">
    <source>
        <dbReference type="Proteomes" id="UP000278807"/>
    </source>
</evidence>
<evidence type="ECO:0000313" key="2">
    <source>
        <dbReference type="EMBL" id="VDO00802.1"/>
    </source>
</evidence>
<reference evidence="2 3" key="2">
    <citation type="submission" date="2018-11" db="EMBL/GenBank/DDBJ databases">
        <authorList>
            <consortium name="Pathogen Informatics"/>
        </authorList>
    </citation>
    <scope>NUCLEOTIDE SEQUENCE [LARGE SCALE GENOMIC DNA]</scope>
</reference>
<feature type="region of interest" description="Disordered" evidence="1">
    <location>
        <begin position="16"/>
        <end position="41"/>
    </location>
</feature>
<dbReference type="Proteomes" id="UP000278807">
    <property type="component" value="Unassembled WGS sequence"/>
</dbReference>
<gene>
    <name evidence="2" type="ORF">HNAJ_LOCUS4942</name>
</gene>
<name>A0A0R3TD03_RODNA</name>
<evidence type="ECO:0000313" key="4">
    <source>
        <dbReference type="WBParaSite" id="HNAJ_0000494201-mRNA-1"/>
    </source>
</evidence>
<evidence type="ECO:0000256" key="1">
    <source>
        <dbReference type="SAM" id="MobiDB-lite"/>
    </source>
</evidence>
<dbReference type="WBParaSite" id="HNAJ_0000494201-mRNA-1">
    <property type="protein sequence ID" value="HNAJ_0000494201-mRNA-1"/>
    <property type="gene ID" value="HNAJ_0000494201"/>
</dbReference>
<reference evidence="4" key="1">
    <citation type="submission" date="2017-02" db="UniProtKB">
        <authorList>
            <consortium name="WormBaseParasite"/>
        </authorList>
    </citation>
    <scope>IDENTIFICATION</scope>
</reference>
<keyword evidence="3" id="KW-1185">Reference proteome</keyword>
<feature type="compositionally biased region" description="Polar residues" evidence="1">
    <location>
        <begin position="31"/>
        <end position="41"/>
    </location>
</feature>
<dbReference type="AlphaFoldDB" id="A0A0R3TD03"/>
<proteinExistence type="predicted"/>